<dbReference type="EMBL" id="KE356561">
    <property type="protein sequence ID" value="ERG93971.1"/>
    <property type="molecule type" value="Genomic_DNA"/>
</dbReference>
<evidence type="ECO:0000313" key="2">
    <source>
        <dbReference type="Proteomes" id="UP000030710"/>
    </source>
</evidence>
<evidence type="ECO:0000313" key="1">
    <source>
        <dbReference type="EMBL" id="ERG93971.1"/>
    </source>
</evidence>
<protein>
    <submittedName>
        <fullName evidence="1">Uncharacterized protein</fullName>
    </submittedName>
</protein>
<name>U1PNW9_9EURY</name>
<accession>U1PNW9</accession>
<proteinExistence type="predicted"/>
<dbReference type="Proteomes" id="UP000030710">
    <property type="component" value="Unassembled WGS sequence"/>
</dbReference>
<sequence length="134" mass="15977">MRELARLSDLQRENIDLSERSATIVTLKHKHQHQDSRPVYFDRKACRHLGQYINQGYHSKYPNDSSEYVFITRVDDEIRDRARVLFNNGVERYSEVENNEDITTEQTGRNVPQLHRIFFDAHTHRITLILRVII</sequence>
<dbReference type="AlphaFoldDB" id="U1PNW9"/>
<gene>
    <name evidence="1" type="ORF">J07HQW2_00405</name>
</gene>
<organism evidence="1 2">
    <name type="scientific">Haloquadratum walsbyi J07HQW2</name>
    <dbReference type="NCBI Taxonomy" id="1238425"/>
    <lineage>
        <taxon>Archaea</taxon>
        <taxon>Methanobacteriati</taxon>
        <taxon>Methanobacteriota</taxon>
        <taxon>Stenosarchaea group</taxon>
        <taxon>Halobacteria</taxon>
        <taxon>Halobacteriales</taxon>
        <taxon>Haloferacaceae</taxon>
        <taxon>Haloquadratum</taxon>
    </lineage>
</organism>
<dbReference type="HOGENOM" id="CLU_1891377_0_0_2"/>
<reference evidence="1 2" key="1">
    <citation type="journal article" date="2013" name="PLoS ONE">
        <title>Assembly-driven community genomics of a hypersaline microbial ecosystem.</title>
        <authorList>
            <person name="Podell S."/>
            <person name="Ugalde J.A."/>
            <person name="Narasingarao P."/>
            <person name="Banfield J.F."/>
            <person name="Heidelberg K.B."/>
            <person name="Allen E.E."/>
        </authorList>
    </citation>
    <scope>NUCLEOTIDE SEQUENCE [LARGE SCALE GENOMIC DNA]</scope>
    <source>
        <strain evidence="2">J07HQW2</strain>
    </source>
</reference>